<dbReference type="SUPFAM" id="SSF64288">
    <property type="entry name" value="Chorismate lyase-like"/>
    <property type="match status" value="1"/>
</dbReference>
<keyword evidence="3" id="KW-0804">Transcription</keyword>
<gene>
    <name evidence="5" type="ORF">SAMN02983006_01650</name>
</gene>
<dbReference type="SMART" id="SM00345">
    <property type="entry name" value="HTH_GNTR"/>
    <property type="match status" value="1"/>
</dbReference>
<dbReference type="InterPro" id="IPR036388">
    <property type="entry name" value="WH-like_DNA-bd_sf"/>
</dbReference>
<dbReference type="PANTHER" id="PTHR44846:SF1">
    <property type="entry name" value="MANNOSYL-D-GLYCERATE TRANSPORT_METABOLISM SYSTEM REPRESSOR MNGR-RELATED"/>
    <property type="match status" value="1"/>
</dbReference>
<protein>
    <submittedName>
        <fullName evidence="5">GntR family transcriptional regulator</fullName>
    </submittedName>
</protein>
<dbReference type="STRING" id="29563.SAMN02983006_01650"/>
<evidence type="ECO:0000313" key="5">
    <source>
        <dbReference type="EMBL" id="SFL63223.1"/>
    </source>
</evidence>
<dbReference type="SUPFAM" id="SSF46785">
    <property type="entry name" value="Winged helix' DNA-binding domain"/>
    <property type="match status" value="1"/>
</dbReference>
<dbReference type="EMBL" id="FOTI01000021">
    <property type="protein sequence ID" value="SFL63223.1"/>
    <property type="molecule type" value="Genomic_DNA"/>
</dbReference>
<reference evidence="5 6" key="1">
    <citation type="submission" date="2016-10" db="EMBL/GenBank/DDBJ databases">
        <authorList>
            <person name="de Groot N.N."/>
        </authorList>
    </citation>
    <scope>NUCLEOTIDE SEQUENCE [LARGE SCALE GENOMIC DNA]</scope>
    <source>
        <strain evidence="5 6">ATCC 51327</strain>
    </source>
</reference>
<dbReference type="OrthoDB" id="457376at2"/>
<dbReference type="AlphaFoldDB" id="A0A1I4JAK6"/>
<proteinExistence type="predicted"/>
<feature type="domain" description="HTH gntR-type" evidence="4">
    <location>
        <begin position="10"/>
        <end position="78"/>
    </location>
</feature>
<dbReference type="GO" id="GO:0003700">
    <property type="term" value="F:DNA-binding transcription factor activity"/>
    <property type="evidence" value="ECO:0007669"/>
    <property type="project" value="InterPro"/>
</dbReference>
<dbReference type="Gene3D" id="3.40.1410.10">
    <property type="entry name" value="Chorismate lyase-like"/>
    <property type="match status" value="1"/>
</dbReference>
<organism evidence="5 6">
    <name type="scientific">Halanaerobium salsuginis</name>
    <dbReference type="NCBI Taxonomy" id="29563"/>
    <lineage>
        <taxon>Bacteria</taxon>
        <taxon>Bacillati</taxon>
        <taxon>Bacillota</taxon>
        <taxon>Clostridia</taxon>
        <taxon>Halanaerobiales</taxon>
        <taxon>Halanaerobiaceae</taxon>
        <taxon>Halanaerobium</taxon>
    </lineage>
</organism>
<dbReference type="PRINTS" id="PR00035">
    <property type="entry name" value="HTHGNTR"/>
</dbReference>
<dbReference type="InterPro" id="IPR028978">
    <property type="entry name" value="Chorismate_lyase_/UTRA_dom_sf"/>
</dbReference>
<dbReference type="InterPro" id="IPR011663">
    <property type="entry name" value="UTRA"/>
</dbReference>
<dbReference type="InterPro" id="IPR036390">
    <property type="entry name" value="WH_DNA-bd_sf"/>
</dbReference>
<sequence length="242" mass="28233">MSLNFNKEAPPLYSQIKKDIKRKIKNSEYKPGEKIPSEKELQEIFDVSRITVRKAVLELVEEGYLSRQRGIGTIVRRQKIEEKLSKVMTFTEEMQIRNIKPSTKLAKIEKLVPEHEIAEFMQLAEGVEVYRITRLRCADGEPIVLFITYLNPVLSLPLTDKSYYGSLYKLIKKTNNKEVRKAAEYIEAIIADNNLAEKLDVEIGSAILKTTRRGYADHENPLEYTECFYRADKYRYFVELNR</sequence>
<keyword evidence="6" id="KW-1185">Reference proteome</keyword>
<dbReference type="Gene3D" id="1.10.10.10">
    <property type="entry name" value="Winged helix-like DNA-binding domain superfamily/Winged helix DNA-binding domain"/>
    <property type="match status" value="1"/>
</dbReference>
<keyword evidence="1" id="KW-0805">Transcription regulation</keyword>
<dbReference type="Proteomes" id="UP000199006">
    <property type="component" value="Unassembled WGS sequence"/>
</dbReference>
<dbReference type="GO" id="GO:0003677">
    <property type="term" value="F:DNA binding"/>
    <property type="evidence" value="ECO:0007669"/>
    <property type="project" value="UniProtKB-KW"/>
</dbReference>
<dbReference type="FunFam" id="1.10.10.10:FF:000079">
    <property type="entry name" value="GntR family transcriptional regulator"/>
    <property type="match status" value="1"/>
</dbReference>
<dbReference type="Pfam" id="PF00392">
    <property type="entry name" value="GntR"/>
    <property type="match status" value="1"/>
</dbReference>
<dbReference type="PROSITE" id="PS50949">
    <property type="entry name" value="HTH_GNTR"/>
    <property type="match status" value="1"/>
</dbReference>
<evidence type="ECO:0000259" key="4">
    <source>
        <dbReference type="PROSITE" id="PS50949"/>
    </source>
</evidence>
<name>A0A1I4JAK6_9FIRM</name>
<evidence type="ECO:0000256" key="3">
    <source>
        <dbReference type="ARBA" id="ARBA00023163"/>
    </source>
</evidence>
<dbReference type="InterPro" id="IPR050679">
    <property type="entry name" value="Bact_HTH_transcr_reg"/>
</dbReference>
<evidence type="ECO:0000256" key="2">
    <source>
        <dbReference type="ARBA" id="ARBA00023125"/>
    </source>
</evidence>
<dbReference type="Pfam" id="PF07702">
    <property type="entry name" value="UTRA"/>
    <property type="match status" value="1"/>
</dbReference>
<accession>A0A1I4JAK6</accession>
<dbReference type="RefSeq" id="WP_089861748.1">
    <property type="nucleotide sequence ID" value="NZ_FOTI01000021.1"/>
</dbReference>
<evidence type="ECO:0000256" key="1">
    <source>
        <dbReference type="ARBA" id="ARBA00023015"/>
    </source>
</evidence>
<dbReference type="InterPro" id="IPR000524">
    <property type="entry name" value="Tscrpt_reg_HTH_GntR"/>
</dbReference>
<dbReference type="PANTHER" id="PTHR44846">
    <property type="entry name" value="MANNOSYL-D-GLYCERATE TRANSPORT/METABOLISM SYSTEM REPRESSOR MNGR-RELATED"/>
    <property type="match status" value="1"/>
</dbReference>
<keyword evidence="2" id="KW-0238">DNA-binding</keyword>
<dbReference type="CDD" id="cd07377">
    <property type="entry name" value="WHTH_GntR"/>
    <property type="match status" value="1"/>
</dbReference>
<evidence type="ECO:0000313" key="6">
    <source>
        <dbReference type="Proteomes" id="UP000199006"/>
    </source>
</evidence>
<dbReference type="GO" id="GO:0045892">
    <property type="term" value="P:negative regulation of DNA-templated transcription"/>
    <property type="evidence" value="ECO:0007669"/>
    <property type="project" value="TreeGrafter"/>
</dbReference>
<dbReference type="SMART" id="SM00866">
    <property type="entry name" value="UTRA"/>
    <property type="match status" value="1"/>
</dbReference>